<dbReference type="EMBL" id="LDOT01000002">
    <property type="protein sequence ID" value="KLV08890.1"/>
    <property type="molecule type" value="Genomic_DNA"/>
</dbReference>
<dbReference type="AlphaFoldDB" id="A0A0J1HB56"/>
<dbReference type="Gene3D" id="3.30.1360.40">
    <property type="match status" value="1"/>
</dbReference>
<accession>A0A0J1HB56</accession>
<dbReference type="Proteomes" id="UP000036097">
    <property type="component" value="Unassembled WGS sequence"/>
</dbReference>
<dbReference type="PANTHER" id="PTHR34698:SF2">
    <property type="entry name" value="5-OXOPROLINASE SUBUNIT B"/>
    <property type="match status" value="1"/>
</dbReference>
<keyword evidence="1" id="KW-0547">Nucleotide-binding</keyword>
<organism evidence="5 6">
    <name type="scientific">Photobacterium aquae</name>
    <dbReference type="NCBI Taxonomy" id="1195763"/>
    <lineage>
        <taxon>Bacteria</taxon>
        <taxon>Pseudomonadati</taxon>
        <taxon>Pseudomonadota</taxon>
        <taxon>Gammaproteobacteria</taxon>
        <taxon>Vibrionales</taxon>
        <taxon>Vibrionaceae</taxon>
        <taxon>Photobacterium</taxon>
    </lineage>
</organism>
<dbReference type="NCBIfam" id="TIGR00370">
    <property type="entry name" value="5-oxoprolinase subunit PxpB"/>
    <property type="match status" value="1"/>
</dbReference>
<dbReference type="Pfam" id="PF02682">
    <property type="entry name" value="CT_C_D"/>
    <property type="match status" value="1"/>
</dbReference>
<dbReference type="STRING" id="1195763.ABT56_01355"/>
<keyword evidence="6" id="KW-1185">Reference proteome</keyword>
<keyword evidence="3" id="KW-0067">ATP-binding</keyword>
<protein>
    <recommendedName>
        <fullName evidence="4">Carboxyltransferase domain-containing protein</fullName>
    </recommendedName>
</protein>
<proteinExistence type="predicted"/>
<evidence type="ECO:0000256" key="2">
    <source>
        <dbReference type="ARBA" id="ARBA00022801"/>
    </source>
</evidence>
<dbReference type="GO" id="GO:0016787">
    <property type="term" value="F:hydrolase activity"/>
    <property type="evidence" value="ECO:0007669"/>
    <property type="project" value="UniProtKB-KW"/>
</dbReference>
<keyword evidence="2" id="KW-0378">Hydrolase</keyword>
<sequence length="229" mass="24811">MIQLQPVSETTAIVYFGNHIDQSLIPLIRHVADSLNHPAIIERIPSYTSLLIEYRADVLTIEMIDSMIQSALACWENNGSPLLGRQIVLPVFYGGEAGPDLPMLASLCGLSEQEVIDIHCGQTYRVCAIGFAPGFAFLAPVDKRIAMPRHATPRKLVPAGSVGIAGQQTAVYPLDSPGGWQIIGNCPVSLFDPHADPVSPVEVGDEVCFEPVTKAVFLAKGGRLCRHWK</sequence>
<comment type="caution">
    <text evidence="5">The sequence shown here is derived from an EMBL/GenBank/DDBJ whole genome shotgun (WGS) entry which is preliminary data.</text>
</comment>
<dbReference type="GO" id="GO:0005524">
    <property type="term" value="F:ATP binding"/>
    <property type="evidence" value="ECO:0007669"/>
    <property type="project" value="UniProtKB-KW"/>
</dbReference>
<evidence type="ECO:0000313" key="5">
    <source>
        <dbReference type="EMBL" id="KLV08890.1"/>
    </source>
</evidence>
<dbReference type="PATRIC" id="fig|1195763.3.peg.300"/>
<dbReference type="SUPFAM" id="SSF160467">
    <property type="entry name" value="PH0987 N-terminal domain-like"/>
    <property type="match status" value="1"/>
</dbReference>
<dbReference type="Gene3D" id="2.40.100.10">
    <property type="entry name" value="Cyclophilin-like"/>
    <property type="match status" value="1"/>
</dbReference>
<evidence type="ECO:0000256" key="1">
    <source>
        <dbReference type="ARBA" id="ARBA00022741"/>
    </source>
</evidence>
<evidence type="ECO:0000259" key="4">
    <source>
        <dbReference type="SMART" id="SM00796"/>
    </source>
</evidence>
<name>A0A0J1HB56_9GAMM</name>
<evidence type="ECO:0000256" key="3">
    <source>
        <dbReference type="ARBA" id="ARBA00022840"/>
    </source>
</evidence>
<dbReference type="InterPro" id="IPR010016">
    <property type="entry name" value="PxpB"/>
</dbReference>
<dbReference type="OrthoDB" id="9778567at2"/>
<reference evidence="5 6" key="1">
    <citation type="submission" date="2015-05" db="EMBL/GenBank/DDBJ databases">
        <title>Photobacterium galathea sp. nov.</title>
        <authorList>
            <person name="Machado H."/>
            <person name="Gram L."/>
        </authorList>
    </citation>
    <scope>NUCLEOTIDE SEQUENCE [LARGE SCALE GENOMIC DNA]</scope>
    <source>
        <strain evidence="5 6">CGMCC 1.12159</strain>
    </source>
</reference>
<dbReference type="InterPro" id="IPR029000">
    <property type="entry name" value="Cyclophilin-like_dom_sf"/>
</dbReference>
<gene>
    <name evidence="5" type="ORF">ABT56_01355</name>
</gene>
<dbReference type="InterPro" id="IPR003833">
    <property type="entry name" value="CT_C_D"/>
</dbReference>
<dbReference type="SUPFAM" id="SSF50891">
    <property type="entry name" value="Cyclophilin-like"/>
    <property type="match status" value="1"/>
</dbReference>
<evidence type="ECO:0000313" key="6">
    <source>
        <dbReference type="Proteomes" id="UP000036097"/>
    </source>
</evidence>
<dbReference type="SMART" id="SM00796">
    <property type="entry name" value="AHS1"/>
    <property type="match status" value="1"/>
</dbReference>
<feature type="domain" description="Carboxyltransferase" evidence="4">
    <location>
        <begin position="2"/>
        <end position="201"/>
    </location>
</feature>
<dbReference type="PANTHER" id="PTHR34698">
    <property type="entry name" value="5-OXOPROLINASE SUBUNIT B"/>
    <property type="match status" value="1"/>
</dbReference>
<dbReference type="RefSeq" id="WP_047877051.1">
    <property type="nucleotide sequence ID" value="NZ_LDOT01000002.1"/>
</dbReference>